<dbReference type="Proteomes" id="UP001233999">
    <property type="component" value="Unassembled WGS sequence"/>
</dbReference>
<name>A0AAD7ZV76_DIPPU</name>
<reference evidence="5" key="1">
    <citation type="journal article" date="2023" name="IScience">
        <title>Live-bearing cockroach genome reveals convergent evolutionary mechanisms linked to viviparity in insects and beyond.</title>
        <authorList>
            <person name="Fouks B."/>
            <person name="Harrison M.C."/>
            <person name="Mikhailova A.A."/>
            <person name="Marchal E."/>
            <person name="English S."/>
            <person name="Carruthers M."/>
            <person name="Jennings E.C."/>
            <person name="Chiamaka E.L."/>
            <person name="Frigard R.A."/>
            <person name="Pippel M."/>
            <person name="Attardo G.M."/>
            <person name="Benoit J.B."/>
            <person name="Bornberg-Bauer E."/>
            <person name="Tobe S.S."/>
        </authorList>
    </citation>
    <scope>NUCLEOTIDE SEQUENCE</scope>
    <source>
        <strain evidence="5">Stay&amp;Tobe</strain>
    </source>
</reference>
<accession>A0AAD7ZV76</accession>
<evidence type="ECO:0000313" key="6">
    <source>
        <dbReference type="Proteomes" id="UP001233999"/>
    </source>
</evidence>
<evidence type="ECO:0000256" key="3">
    <source>
        <dbReference type="ARBA" id="ARBA00023315"/>
    </source>
</evidence>
<dbReference type="EMBL" id="JASPKZ010007156">
    <property type="protein sequence ID" value="KAJ9586448.1"/>
    <property type="molecule type" value="Genomic_DNA"/>
</dbReference>
<evidence type="ECO:0000313" key="5">
    <source>
        <dbReference type="EMBL" id="KAJ9586448.1"/>
    </source>
</evidence>
<keyword evidence="6" id="KW-1185">Reference proteome</keyword>
<proteinExistence type="inferred from homology"/>
<protein>
    <recommendedName>
        <fullName evidence="4">N-acetyltransferase domain-containing protein</fullName>
    </recommendedName>
</protein>
<dbReference type="PROSITE" id="PS51186">
    <property type="entry name" value="GNAT"/>
    <property type="match status" value="1"/>
</dbReference>
<organism evidence="5 6">
    <name type="scientific">Diploptera punctata</name>
    <name type="common">Pacific beetle cockroach</name>
    <dbReference type="NCBI Taxonomy" id="6984"/>
    <lineage>
        <taxon>Eukaryota</taxon>
        <taxon>Metazoa</taxon>
        <taxon>Ecdysozoa</taxon>
        <taxon>Arthropoda</taxon>
        <taxon>Hexapoda</taxon>
        <taxon>Insecta</taxon>
        <taxon>Pterygota</taxon>
        <taxon>Neoptera</taxon>
        <taxon>Polyneoptera</taxon>
        <taxon>Dictyoptera</taxon>
        <taxon>Blattodea</taxon>
        <taxon>Blaberoidea</taxon>
        <taxon>Blaberidae</taxon>
        <taxon>Diplopterinae</taxon>
        <taxon>Diploptera</taxon>
    </lineage>
</organism>
<feature type="domain" description="N-acetyltransferase" evidence="4">
    <location>
        <begin position="18"/>
        <end position="168"/>
    </location>
</feature>
<dbReference type="InterPro" id="IPR000182">
    <property type="entry name" value="GNAT_dom"/>
</dbReference>
<evidence type="ECO:0000256" key="2">
    <source>
        <dbReference type="ARBA" id="ARBA00022679"/>
    </source>
</evidence>
<evidence type="ECO:0000259" key="4">
    <source>
        <dbReference type="PROSITE" id="PS51186"/>
    </source>
</evidence>
<dbReference type="Pfam" id="PF00583">
    <property type="entry name" value="Acetyltransf_1"/>
    <property type="match status" value="1"/>
</dbReference>
<dbReference type="PANTHER" id="PTHR10545">
    <property type="entry name" value="DIAMINE N-ACETYLTRANSFERASE"/>
    <property type="match status" value="1"/>
</dbReference>
<dbReference type="InterPro" id="IPR051016">
    <property type="entry name" value="Diverse_Substrate_AcTransf"/>
</dbReference>
<dbReference type="AlphaFoldDB" id="A0AAD7ZV76"/>
<comment type="caution">
    <text evidence="5">The sequence shown here is derived from an EMBL/GenBank/DDBJ whole genome shotgun (WGS) entry which is preliminary data.</text>
</comment>
<dbReference type="SUPFAM" id="SSF55729">
    <property type="entry name" value="Acyl-CoA N-acyltransferases (Nat)"/>
    <property type="match status" value="1"/>
</dbReference>
<gene>
    <name evidence="5" type="ORF">L9F63_019912</name>
</gene>
<reference evidence="5" key="2">
    <citation type="submission" date="2023-05" db="EMBL/GenBank/DDBJ databases">
        <authorList>
            <person name="Fouks B."/>
        </authorList>
    </citation>
    <scope>NUCLEOTIDE SEQUENCE</scope>
    <source>
        <strain evidence="5">Stay&amp;Tobe</strain>
        <tissue evidence="5">Testes</tissue>
    </source>
</reference>
<dbReference type="PANTHER" id="PTHR10545:SF29">
    <property type="entry name" value="GH14572P-RELATED"/>
    <property type="match status" value="1"/>
</dbReference>
<dbReference type="GO" id="GO:0008080">
    <property type="term" value="F:N-acetyltransferase activity"/>
    <property type="evidence" value="ECO:0007669"/>
    <property type="project" value="UniProtKB-ARBA"/>
</dbReference>
<dbReference type="CDD" id="cd04301">
    <property type="entry name" value="NAT_SF"/>
    <property type="match status" value="1"/>
</dbReference>
<dbReference type="Gene3D" id="3.40.630.30">
    <property type="match status" value="1"/>
</dbReference>
<feature type="non-terminal residue" evidence="5">
    <location>
        <position position="183"/>
    </location>
</feature>
<sequence length="183" mass="20241">ELAVFEKMPDGPKIDESVLERDGFTSEHPYFHCFVAETSPEDGGDAIVPDNGEETSDLGACGGSTSGAGDSNGSPLLGFALYYYIYSTWKGKSLYLEDLYVTPSCRGQGLGSALFNRVTKRAIESDCNRLDFSVLNWNPAQEFYKAKGAKDITEEEGWHHYRLEREAMEKLAFGLNKADVTNE</sequence>
<keyword evidence="3" id="KW-0012">Acyltransferase</keyword>
<dbReference type="InterPro" id="IPR016181">
    <property type="entry name" value="Acyl_CoA_acyltransferase"/>
</dbReference>
<keyword evidence="2" id="KW-0808">Transferase</keyword>
<evidence type="ECO:0000256" key="1">
    <source>
        <dbReference type="ARBA" id="ARBA00008694"/>
    </source>
</evidence>
<comment type="similarity">
    <text evidence="1">Belongs to the acetyltransferase family.</text>
</comment>